<organism evidence="1 2">
    <name type="scientific">Leuconostoc citreum</name>
    <dbReference type="NCBI Taxonomy" id="33964"/>
    <lineage>
        <taxon>Bacteria</taxon>
        <taxon>Bacillati</taxon>
        <taxon>Bacillota</taxon>
        <taxon>Bacilli</taxon>
        <taxon>Lactobacillales</taxon>
        <taxon>Lactobacillaceae</taxon>
        <taxon>Leuconostoc</taxon>
    </lineage>
</organism>
<protein>
    <submittedName>
        <fullName evidence="1">Glycerophosphoryl diester phosphodiesterase</fullName>
    </submittedName>
</protein>
<dbReference type="PROSITE" id="PS51704">
    <property type="entry name" value="GP_PDE"/>
    <property type="match status" value="1"/>
</dbReference>
<dbReference type="InterPro" id="IPR017946">
    <property type="entry name" value="PLC-like_Pdiesterase_TIM-brl"/>
</dbReference>
<evidence type="ECO:0000313" key="2">
    <source>
        <dbReference type="Proteomes" id="UP000323274"/>
    </source>
</evidence>
<dbReference type="PANTHER" id="PTHR46211">
    <property type="entry name" value="GLYCEROPHOSPHORYL DIESTER PHOSPHODIESTERASE"/>
    <property type="match status" value="1"/>
</dbReference>
<comment type="caution">
    <text evidence="1">The sequence shown here is derived from an EMBL/GenBank/DDBJ whole genome shotgun (WGS) entry which is preliminary data.</text>
</comment>
<dbReference type="GO" id="GO:0008081">
    <property type="term" value="F:phosphoric diester hydrolase activity"/>
    <property type="evidence" value="ECO:0007669"/>
    <property type="project" value="InterPro"/>
</dbReference>
<gene>
    <name evidence="1" type="ORF">LCIT_12620</name>
</gene>
<evidence type="ECO:0000313" key="1">
    <source>
        <dbReference type="EMBL" id="GDZ84020.1"/>
    </source>
</evidence>
<dbReference type="Gene3D" id="3.20.20.190">
    <property type="entry name" value="Phosphatidylinositol (PI) phosphodiesterase"/>
    <property type="match status" value="1"/>
</dbReference>
<dbReference type="PANTHER" id="PTHR46211:SF1">
    <property type="entry name" value="GLYCEROPHOSPHODIESTER PHOSPHODIESTERASE, CYTOPLASMIC"/>
    <property type="match status" value="1"/>
</dbReference>
<proteinExistence type="predicted"/>
<accession>A0A5A5TYQ2</accession>
<dbReference type="EMBL" id="BJJW01000006">
    <property type="protein sequence ID" value="GDZ84020.1"/>
    <property type="molecule type" value="Genomic_DNA"/>
</dbReference>
<dbReference type="AlphaFoldDB" id="A0A5A5TYQ2"/>
<name>A0A5A5TYQ2_LEUCI</name>
<dbReference type="SUPFAM" id="SSF51695">
    <property type="entry name" value="PLC-like phosphodiesterases"/>
    <property type="match status" value="1"/>
</dbReference>
<dbReference type="InterPro" id="IPR030395">
    <property type="entry name" value="GP_PDE_dom"/>
</dbReference>
<dbReference type="Pfam" id="PF03009">
    <property type="entry name" value="GDPD"/>
    <property type="match status" value="1"/>
</dbReference>
<dbReference type="GO" id="GO:0006629">
    <property type="term" value="P:lipid metabolic process"/>
    <property type="evidence" value="ECO:0007669"/>
    <property type="project" value="InterPro"/>
</dbReference>
<reference evidence="1 2" key="1">
    <citation type="submission" date="2019-04" db="EMBL/GenBank/DDBJ databases">
        <title>A pseudo-fructophilic Leuconostoc citreum strain F192-5 isolated from peel of satsuma mandarin: the first report for isolation and characterization of strain-dependent fructophilic-like characteristics.</title>
        <authorList>
            <person name="Maeno S."/>
            <person name="Tanizawa Y."/>
            <person name="Kajikawa A."/>
            <person name="Kanesaki Y."/>
            <person name="Kubota E."/>
            <person name="Arita M."/>
            <person name="Leon D."/>
            <person name="Endo A."/>
        </authorList>
    </citation>
    <scope>NUCLEOTIDE SEQUENCE [LARGE SCALE GENOMIC DNA]</scope>
    <source>
        <strain evidence="1 2">F192-5</strain>
    </source>
</reference>
<dbReference type="Proteomes" id="UP000323274">
    <property type="component" value="Unassembled WGS sequence"/>
</dbReference>
<dbReference type="RefSeq" id="WP_004909099.1">
    <property type="nucleotide sequence ID" value="NZ_BJJW01000006.1"/>
</dbReference>
<sequence>MTRQTQIIAHRGYRVVAPENTIPAFEAALAYHPDMLETDVHRTKDGHLVIIHDEKVDRTTDGTGLVKDLMLSEIKQLNAGEYKMPKMNDVKVPTLAELLCFLRDQQFDKTLLLEIKTDHINYSGIEKEILDMIASFQPEYRIIYQSFNLETLKIIRRLDEHAEIAALVYWPTPKVYWLKWRGVFDYIHADIRILKQKPTVFWRPNWHLRAWTVDKEKDMRRVYRAGLQGIITNQLALATRLREEIQGDKND</sequence>
<dbReference type="OMA" id="VHIIGHR"/>